<evidence type="ECO:0000313" key="1">
    <source>
        <dbReference type="EMBL" id="RJO62039.1"/>
    </source>
</evidence>
<organism evidence="1 2">
    <name type="scientific">candidate division WS5 bacterium</name>
    <dbReference type="NCBI Taxonomy" id="2093353"/>
    <lineage>
        <taxon>Bacteria</taxon>
        <taxon>candidate division WS5</taxon>
    </lineage>
</organism>
<accession>A0A419DFX6</accession>
<name>A0A419DFX6_9BACT</name>
<evidence type="ECO:0000313" key="2">
    <source>
        <dbReference type="Proteomes" id="UP000285655"/>
    </source>
</evidence>
<dbReference type="Proteomes" id="UP000285655">
    <property type="component" value="Unassembled WGS sequence"/>
</dbReference>
<evidence type="ECO:0008006" key="3">
    <source>
        <dbReference type="Google" id="ProtNLM"/>
    </source>
</evidence>
<dbReference type="AlphaFoldDB" id="A0A419DFX6"/>
<reference evidence="1 2" key="1">
    <citation type="journal article" date="2017" name="ISME J.">
        <title>Energy and carbon metabolisms in a deep terrestrial subsurface fluid microbial community.</title>
        <authorList>
            <person name="Momper L."/>
            <person name="Jungbluth S.P."/>
            <person name="Lee M.D."/>
            <person name="Amend J.P."/>
        </authorList>
    </citation>
    <scope>NUCLEOTIDE SEQUENCE [LARGE SCALE GENOMIC DNA]</scope>
    <source>
        <strain evidence="1">SURF_29</strain>
    </source>
</reference>
<sequence length="132" mass="15245">MSKKVVIAGSANLQKEIRKWIDWWENKNFSVINFPEAIDKSNFISLYPKVHQKFFEDMSEADIVFIANEDKSGIEGYIGAETFAELTFAVAQNLVYNKNIEVILAKMPSEKVQSIDEIKLWLELGWIKINNE</sequence>
<comment type="caution">
    <text evidence="1">The sequence shown here is derived from an EMBL/GenBank/DDBJ whole genome shotgun (WGS) entry which is preliminary data.</text>
</comment>
<protein>
    <recommendedName>
        <fullName evidence="3">Nucleoside 2-deoxyribosyltransferase</fullName>
    </recommendedName>
</protein>
<dbReference type="EMBL" id="QZJW01000005">
    <property type="protein sequence ID" value="RJO62039.1"/>
    <property type="molecule type" value="Genomic_DNA"/>
</dbReference>
<gene>
    <name evidence="1" type="ORF">C4544_00880</name>
</gene>
<proteinExistence type="predicted"/>